<sequence length="81" mass="9411">MFRGRSRGCLLMILAICVSATVWTYSRLPVNKWKMTIKSFLPTNTFRFDKEFVTTHLIPELSLEALHSHFSLDVNMSALKY</sequence>
<gene>
    <name evidence="1" type="ORF">CUNI_LOCUS7031</name>
</gene>
<organism evidence="1 2">
    <name type="scientific">Candidula unifasciata</name>
    <dbReference type="NCBI Taxonomy" id="100452"/>
    <lineage>
        <taxon>Eukaryota</taxon>
        <taxon>Metazoa</taxon>
        <taxon>Spiralia</taxon>
        <taxon>Lophotrochozoa</taxon>
        <taxon>Mollusca</taxon>
        <taxon>Gastropoda</taxon>
        <taxon>Heterobranchia</taxon>
        <taxon>Euthyneura</taxon>
        <taxon>Panpulmonata</taxon>
        <taxon>Eupulmonata</taxon>
        <taxon>Stylommatophora</taxon>
        <taxon>Helicina</taxon>
        <taxon>Helicoidea</taxon>
        <taxon>Geomitridae</taxon>
        <taxon>Candidula</taxon>
    </lineage>
</organism>
<dbReference type="AlphaFoldDB" id="A0A8S3YWI4"/>
<reference evidence="1" key="1">
    <citation type="submission" date="2021-04" db="EMBL/GenBank/DDBJ databases">
        <authorList>
            <consortium name="Molecular Ecology Group"/>
        </authorList>
    </citation>
    <scope>NUCLEOTIDE SEQUENCE</scope>
</reference>
<keyword evidence="2" id="KW-1185">Reference proteome</keyword>
<proteinExistence type="predicted"/>
<dbReference type="Proteomes" id="UP000678393">
    <property type="component" value="Unassembled WGS sequence"/>
</dbReference>
<feature type="non-terminal residue" evidence="1">
    <location>
        <position position="81"/>
    </location>
</feature>
<name>A0A8S3YWI4_9EUPU</name>
<comment type="caution">
    <text evidence="1">The sequence shown here is derived from an EMBL/GenBank/DDBJ whole genome shotgun (WGS) entry which is preliminary data.</text>
</comment>
<dbReference type="EMBL" id="CAJHNH020001095">
    <property type="protein sequence ID" value="CAG5121473.1"/>
    <property type="molecule type" value="Genomic_DNA"/>
</dbReference>
<evidence type="ECO:0000313" key="1">
    <source>
        <dbReference type="EMBL" id="CAG5121473.1"/>
    </source>
</evidence>
<accession>A0A8S3YWI4</accession>
<protein>
    <submittedName>
        <fullName evidence="1">Uncharacterized protein</fullName>
    </submittedName>
</protein>
<evidence type="ECO:0000313" key="2">
    <source>
        <dbReference type="Proteomes" id="UP000678393"/>
    </source>
</evidence>